<sequence length="150" mass="16797">MDAPPGDEYSLMALLRNMDNKLSNVCTREDMQLLQTRLDAHDEHFASLETRIAQIEDGTSVKITAAVEAAILTKLEVSAKNTQMSYSIRFSSLEIASNAAQQLKANGVDWIDPRTKVAINMRCRLDASAEVRSRHKALGRLWQALLNHMK</sequence>
<comment type="caution">
    <text evidence="1">The sequence shown here is derived from an EMBL/GenBank/DDBJ whole genome shotgun (WGS) entry which is preliminary data.</text>
</comment>
<reference evidence="1" key="1">
    <citation type="submission" date="2023-10" db="EMBL/GenBank/DDBJ databases">
        <authorList>
            <person name="Chen Y."/>
            <person name="Shah S."/>
            <person name="Dougan E. K."/>
            <person name="Thang M."/>
            <person name="Chan C."/>
        </authorList>
    </citation>
    <scope>NUCLEOTIDE SEQUENCE [LARGE SCALE GENOMIC DNA]</scope>
</reference>
<accession>A0ABN9RYI9</accession>
<feature type="non-terminal residue" evidence="1">
    <location>
        <position position="150"/>
    </location>
</feature>
<organism evidence="1 2">
    <name type="scientific">Prorocentrum cordatum</name>
    <dbReference type="NCBI Taxonomy" id="2364126"/>
    <lineage>
        <taxon>Eukaryota</taxon>
        <taxon>Sar</taxon>
        <taxon>Alveolata</taxon>
        <taxon>Dinophyceae</taxon>
        <taxon>Prorocentrales</taxon>
        <taxon>Prorocentraceae</taxon>
        <taxon>Prorocentrum</taxon>
    </lineage>
</organism>
<evidence type="ECO:0000313" key="1">
    <source>
        <dbReference type="EMBL" id="CAK0824444.1"/>
    </source>
</evidence>
<dbReference type="Proteomes" id="UP001189429">
    <property type="component" value="Unassembled WGS sequence"/>
</dbReference>
<dbReference type="EMBL" id="CAUYUJ010008609">
    <property type="protein sequence ID" value="CAK0824444.1"/>
    <property type="molecule type" value="Genomic_DNA"/>
</dbReference>
<keyword evidence="2" id="KW-1185">Reference proteome</keyword>
<evidence type="ECO:0000313" key="2">
    <source>
        <dbReference type="Proteomes" id="UP001189429"/>
    </source>
</evidence>
<gene>
    <name evidence="1" type="ORF">PCOR1329_LOCUS24852</name>
</gene>
<protein>
    <submittedName>
        <fullName evidence="1">Uncharacterized protein</fullName>
    </submittedName>
</protein>
<name>A0ABN9RYI9_9DINO</name>
<proteinExistence type="predicted"/>